<sequence length="963" mass="105955">MTITIDLQDGIFIEDHVTLAAGAPMEFEHEFQTDIAPISIPIVGLAVSLAEELVFKTVANILLYNELDLNVDKLIVNTSESFTIMYTNVTGFNILFTTPEADIEFPAVNVFNRSTQSSVSTFLPNEGIYFLPSFVDNNDTRSSASLIKPIVVQNPLIDISINESIDGVLISQEQSVVLTLTHNNEVNLPTNVSCVLDTGAGIQDETSVFSLEPFHVLIIDYEETGSYMLNVNCSNLVSSALVDIEIVIEDLTIESFNVTMMTPDDVTFHVEDQKTLVEFQLMIDGVECLMVPPEAEYFWTYGDETATDTNMTECKHVHKYDKKGTYTAELTIKLDGQLRVFSFDIKVGILNISTDVAEGVMGVDDLTLKVIGFEGDLSITIEAMNVNDPTVTSKDELSAIAVDQTAVLLYIFSIPGELSVNFTVANDTHIESTQLLSTIMMYAPCPDYEINYLGPELTITPATVEVEVSRIHPYHPDDALFFMDYGDGNPSMPVTIETFESTLLSHDFVFDGTANLQLRCTSPHGNTESYLNIDFIEDMTELTMIPLGETVPTVVILGSNVEYICSVASGRGVTFSLSIGSHEVKHLPGNPRQALFNHTFVTVGLSTVICNATDFYGKTLSYTQQVQVMKNLILDVEMFHIDGPETVTFDYVMREASAEFVISIDGFGSVIPEGVLVAWEFGDDSIGVPMNNLTSYSEMHSFFDAGTFIVTALIHLPLGESFTLSHTITVVKPCLCPIISFDESVIQRDSPLTVIKSRSAGITLGVTQRCDGQAFKPKYSWHLSQLELGVYESSPIVSSLFTIPKKTLNDGLFIVTTSVELTGNLSCNLSAYMHLKVVKTPLDCKIFGGETVAVGVSNNLILRSETIDPDLPISTDYSGMTYSWTCTKIPVDPDNIEEIPVEQDGDECFPDSPNPTDREVIHTEAKTAGFWYINNLKVQKDERSCSAVQSVRVDDGNTPQSVI</sequence>
<comment type="subcellular location">
    <subcellularLocation>
        <location evidence="1">Membrane</location>
    </subcellularLocation>
</comment>
<comment type="caution">
    <text evidence="7">The sequence shown here is derived from an EMBL/GenBank/DDBJ whole genome shotgun (WGS) entry which is preliminary data.</text>
</comment>
<feature type="domain" description="PKD" evidence="6">
    <location>
        <begin position="672"/>
        <end position="730"/>
    </location>
</feature>
<dbReference type="GO" id="GO:0005886">
    <property type="term" value="C:plasma membrane"/>
    <property type="evidence" value="ECO:0007669"/>
    <property type="project" value="TreeGrafter"/>
</dbReference>
<dbReference type="Pfam" id="PF02010">
    <property type="entry name" value="REJ"/>
    <property type="match status" value="1"/>
</dbReference>
<dbReference type="InterPro" id="IPR000601">
    <property type="entry name" value="PKD_dom"/>
</dbReference>
<evidence type="ECO:0000259" key="6">
    <source>
        <dbReference type="PROSITE" id="PS50093"/>
    </source>
</evidence>
<evidence type="ECO:0000313" key="7">
    <source>
        <dbReference type="EMBL" id="CAH1773824.1"/>
    </source>
</evidence>
<keyword evidence="8" id="KW-1185">Reference proteome</keyword>
<dbReference type="GO" id="GO:0005261">
    <property type="term" value="F:monoatomic cation channel activity"/>
    <property type="evidence" value="ECO:0007669"/>
    <property type="project" value="TreeGrafter"/>
</dbReference>
<dbReference type="Proteomes" id="UP000749559">
    <property type="component" value="Unassembled WGS sequence"/>
</dbReference>
<keyword evidence="5" id="KW-0472">Membrane</keyword>
<keyword evidence="4" id="KW-1133">Transmembrane helix</keyword>
<proteinExistence type="predicted"/>
<dbReference type="EMBL" id="CAIIXF020000001">
    <property type="protein sequence ID" value="CAH1773824.1"/>
    <property type="molecule type" value="Genomic_DNA"/>
</dbReference>
<dbReference type="PANTHER" id="PTHR46730">
    <property type="entry name" value="POLYCYSTIN-1"/>
    <property type="match status" value="1"/>
</dbReference>
<evidence type="ECO:0000256" key="1">
    <source>
        <dbReference type="ARBA" id="ARBA00004370"/>
    </source>
</evidence>
<dbReference type="AlphaFoldDB" id="A0A8S4MYA0"/>
<reference evidence="7" key="1">
    <citation type="submission" date="2022-03" db="EMBL/GenBank/DDBJ databases">
        <authorList>
            <person name="Martin C."/>
        </authorList>
    </citation>
    <scope>NUCLEOTIDE SEQUENCE</scope>
</reference>
<evidence type="ECO:0000256" key="4">
    <source>
        <dbReference type="ARBA" id="ARBA00022989"/>
    </source>
</evidence>
<name>A0A8S4MYA0_OWEFU</name>
<dbReference type="Gene3D" id="2.60.40.10">
    <property type="entry name" value="Immunoglobulins"/>
    <property type="match status" value="1"/>
</dbReference>
<dbReference type="GO" id="GO:0006816">
    <property type="term" value="P:calcium ion transport"/>
    <property type="evidence" value="ECO:0007669"/>
    <property type="project" value="TreeGrafter"/>
</dbReference>
<accession>A0A8S4MYA0</accession>
<dbReference type="PANTHER" id="PTHR46730:SF1">
    <property type="entry name" value="PLAT DOMAIN-CONTAINING PROTEIN"/>
    <property type="match status" value="1"/>
</dbReference>
<gene>
    <name evidence="7" type="ORF">OFUS_LOCUS1364</name>
</gene>
<dbReference type="InterPro" id="IPR002859">
    <property type="entry name" value="PKD/REJ-like"/>
</dbReference>
<dbReference type="InterPro" id="IPR035986">
    <property type="entry name" value="PKD_dom_sf"/>
</dbReference>
<feature type="non-terminal residue" evidence="7">
    <location>
        <position position="963"/>
    </location>
</feature>
<dbReference type="SUPFAM" id="SSF49299">
    <property type="entry name" value="PKD domain"/>
    <property type="match status" value="2"/>
</dbReference>
<evidence type="ECO:0000256" key="2">
    <source>
        <dbReference type="ARBA" id="ARBA00022692"/>
    </source>
</evidence>
<keyword evidence="3" id="KW-0677">Repeat</keyword>
<evidence type="ECO:0000313" key="8">
    <source>
        <dbReference type="Proteomes" id="UP000749559"/>
    </source>
</evidence>
<dbReference type="PROSITE" id="PS50093">
    <property type="entry name" value="PKD"/>
    <property type="match status" value="2"/>
</dbReference>
<organism evidence="7 8">
    <name type="scientific">Owenia fusiformis</name>
    <name type="common">Polychaete worm</name>
    <dbReference type="NCBI Taxonomy" id="6347"/>
    <lineage>
        <taxon>Eukaryota</taxon>
        <taxon>Metazoa</taxon>
        <taxon>Spiralia</taxon>
        <taxon>Lophotrochozoa</taxon>
        <taxon>Annelida</taxon>
        <taxon>Polychaeta</taxon>
        <taxon>Sedentaria</taxon>
        <taxon>Canalipalpata</taxon>
        <taxon>Sabellida</taxon>
        <taxon>Oweniida</taxon>
        <taxon>Oweniidae</taxon>
        <taxon>Owenia</taxon>
    </lineage>
</organism>
<dbReference type="InterPro" id="IPR013783">
    <property type="entry name" value="Ig-like_fold"/>
</dbReference>
<evidence type="ECO:0000256" key="5">
    <source>
        <dbReference type="ARBA" id="ARBA00023136"/>
    </source>
</evidence>
<evidence type="ECO:0000256" key="3">
    <source>
        <dbReference type="ARBA" id="ARBA00022737"/>
    </source>
</evidence>
<keyword evidence="2" id="KW-0812">Transmembrane</keyword>
<protein>
    <recommendedName>
        <fullName evidence="6">PKD domain-containing protein</fullName>
    </recommendedName>
</protein>
<feature type="domain" description="PKD" evidence="6">
    <location>
        <begin position="293"/>
        <end position="332"/>
    </location>
</feature>